<dbReference type="STRING" id="883161.HMPREF9306_01436"/>
<accession>S2W0I7</accession>
<keyword evidence="2" id="KW-1185">Reference proteome</keyword>
<proteinExistence type="predicted"/>
<evidence type="ECO:0000313" key="1">
    <source>
        <dbReference type="EMBL" id="EPD31880.1"/>
    </source>
</evidence>
<organism evidence="1 2">
    <name type="scientific">Propionimicrobium lymphophilum ACS-093-V-SCH5</name>
    <dbReference type="NCBI Taxonomy" id="883161"/>
    <lineage>
        <taxon>Bacteria</taxon>
        <taxon>Bacillati</taxon>
        <taxon>Actinomycetota</taxon>
        <taxon>Actinomycetes</taxon>
        <taxon>Propionibacteriales</taxon>
        <taxon>Propionibacteriaceae</taxon>
        <taxon>Propionimicrobium</taxon>
    </lineage>
</organism>
<dbReference type="RefSeq" id="WP_016456262.1">
    <property type="nucleotide sequence ID" value="NZ_KE150269.1"/>
</dbReference>
<dbReference type="EMBL" id="AGZR01000009">
    <property type="protein sequence ID" value="EPD31880.1"/>
    <property type="molecule type" value="Genomic_DNA"/>
</dbReference>
<dbReference type="AlphaFoldDB" id="S2W0I7"/>
<protein>
    <submittedName>
        <fullName evidence="1">Uncharacterized protein</fullName>
    </submittedName>
</protein>
<comment type="caution">
    <text evidence="1">The sequence shown here is derived from an EMBL/GenBank/DDBJ whole genome shotgun (WGS) entry which is preliminary data.</text>
</comment>
<name>S2W0I7_9ACTN</name>
<dbReference type="HOGENOM" id="CLU_2993075_0_0_11"/>
<dbReference type="Proteomes" id="UP000014417">
    <property type="component" value="Unassembled WGS sequence"/>
</dbReference>
<evidence type="ECO:0000313" key="2">
    <source>
        <dbReference type="Proteomes" id="UP000014417"/>
    </source>
</evidence>
<reference evidence="1 2" key="1">
    <citation type="submission" date="2013-04" db="EMBL/GenBank/DDBJ databases">
        <title>The Genome Sequence of Propionimicrobium lymphophilum ACS-093-V-SCH5.</title>
        <authorList>
            <consortium name="The Broad Institute Genomics Platform"/>
            <person name="Earl A."/>
            <person name="Ward D."/>
            <person name="Feldgarden M."/>
            <person name="Gevers D."/>
            <person name="Saerens B."/>
            <person name="Vaneechoutte M."/>
            <person name="Walker B."/>
            <person name="Young S."/>
            <person name="Zeng Q."/>
            <person name="Gargeya S."/>
            <person name="Fitzgerald M."/>
            <person name="Haas B."/>
            <person name="Abouelleil A."/>
            <person name="Allen A.W."/>
            <person name="Alvarado L."/>
            <person name="Arachchi H.M."/>
            <person name="Berlin A.M."/>
            <person name="Chapman S.B."/>
            <person name="Gainer-Dewar J."/>
            <person name="Goldberg J."/>
            <person name="Griggs A."/>
            <person name="Gujja S."/>
            <person name="Hansen M."/>
            <person name="Howarth C."/>
            <person name="Imamovic A."/>
            <person name="Ireland A."/>
            <person name="Larimer J."/>
            <person name="McCowan C."/>
            <person name="Murphy C."/>
            <person name="Pearson M."/>
            <person name="Poon T.W."/>
            <person name="Priest M."/>
            <person name="Roberts A."/>
            <person name="Saif S."/>
            <person name="Shea T."/>
            <person name="Sisk P."/>
            <person name="Sykes S."/>
            <person name="Wortman J."/>
            <person name="Nusbaum C."/>
            <person name="Birren B."/>
        </authorList>
    </citation>
    <scope>NUCLEOTIDE SEQUENCE [LARGE SCALE GENOMIC DNA]</scope>
    <source>
        <strain evidence="1 2">ACS-093-V-SCH5</strain>
    </source>
</reference>
<sequence length="57" mass="6200">MTPLEELERLAEVEEAARRALKEAVKRAASLGIPKAKIARAAKVSRPTVISWVGEDS</sequence>
<gene>
    <name evidence="1" type="ORF">HMPREF9306_01436</name>
</gene>